<dbReference type="AlphaFoldDB" id="A0A4C1U2I4"/>
<evidence type="ECO:0000313" key="2">
    <source>
        <dbReference type="Proteomes" id="UP000299102"/>
    </source>
</evidence>
<protein>
    <submittedName>
        <fullName evidence="1">Uncharacterized protein</fullName>
    </submittedName>
</protein>
<dbReference type="EMBL" id="BGZK01000119">
    <property type="protein sequence ID" value="GBP20489.1"/>
    <property type="molecule type" value="Genomic_DNA"/>
</dbReference>
<sequence>MVTASAYSIICLRRHREFLPSARVYQLEYLSLFHDTQEPSGIRKLDPLAHKVKAFEWKVEGPHKSKQSRGPWMHRTFAFG</sequence>
<dbReference type="Proteomes" id="UP000299102">
    <property type="component" value="Unassembled WGS sequence"/>
</dbReference>
<gene>
    <name evidence="1" type="ORF">EVAR_78866_1</name>
</gene>
<name>A0A4C1U2I4_EUMVA</name>
<organism evidence="1 2">
    <name type="scientific">Eumeta variegata</name>
    <name type="common">Bagworm moth</name>
    <name type="synonym">Eumeta japonica</name>
    <dbReference type="NCBI Taxonomy" id="151549"/>
    <lineage>
        <taxon>Eukaryota</taxon>
        <taxon>Metazoa</taxon>
        <taxon>Ecdysozoa</taxon>
        <taxon>Arthropoda</taxon>
        <taxon>Hexapoda</taxon>
        <taxon>Insecta</taxon>
        <taxon>Pterygota</taxon>
        <taxon>Neoptera</taxon>
        <taxon>Endopterygota</taxon>
        <taxon>Lepidoptera</taxon>
        <taxon>Glossata</taxon>
        <taxon>Ditrysia</taxon>
        <taxon>Tineoidea</taxon>
        <taxon>Psychidae</taxon>
        <taxon>Oiketicinae</taxon>
        <taxon>Eumeta</taxon>
    </lineage>
</organism>
<accession>A0A4C1U2I4</accession>
<keyword evidence="2" id="KW-1185">Reference proteome</keyword>
<comment type="caution">
    <text evidence="1">The sequence shown here is derived from an EMBL/GenBank/DDBJ whole genome shotgun (WGS) entry which is preliminary data.</text>
</comment>
<reference evidence="1 2" key="1">
    <citation type="journal article" date="2019" name="Commun. Biol.">
        <title>The bagworm genome reveals a unique fibroin gene that provides high tensile strength.</title>
        <authorList>
            <person name="Kono N."/>
            <person name="Nakamura H."/>
            <person name="Ohtoshi R."/>
            <person name="Tomita M."/>
            <person name="Numata K."/>
            <person name="Arakawa K."/>
        </authorList>
    </citation>
    <scope>NUCLEOTIDE SEQUENCE [LARGE SCALE GENOMIC DNA]</scope>
</reference>
<evidence type="ECO:0000313" key="1">
    <source>
        <dbReference type="EMBL" id="GBP20489.1"/>
    </source>
</evidence>
<proteinExistence type="predicted"/>